<dbReference type="PANTHER" id="PTHR23407">
    <property type="entry name" value="ATPASE INHIBITOR/5-FORMYLTETRAHYDROFOLATE CYCLO-LIGASE"/>
    <property type="match status" value="1"/>
</dbReference>
<comment type="pathway">
    <text evidence="2 9">Cofactor biosynthesis; molybdopterin biosynthesis.</text>
</comment>
<feature type="active site" evidence="9">
    <location>
        <position position="355"/>
    </location>
</feature>
<dbReference type="InterPro" id="IPR037171">
    <property type="entry name" value="NagB/RpiA_transferase-like"/>
</dbReference>
<dbReference type="NCBIfam" id="NF006870">
    <property type="entry name" value="PRK09364.1"/>
    <property type="match status" value="1"/>
</dbReference>
<dbReference type="SUPFAM" id="SSF55040">
    <property type="entry name" value="Molybdenum cofactor biosynthesis protein C, MoaC"/>
    <property type="match status" value="1"/>
</dbReference>
<evidence type="ECO:0000256" key="4">
    <source>
        <dbReference type="ARBA" id="ARBA00012575"/>
    </source>
</evidence>
<evidence type="ECO:0000256" key="9">
    <source>
        <dbReference type="HAMAP-Rule" id="MF_01224"/>
    </source>
</evidence>
<keyword evidence="8 9" id="KW-0456">Lyase</keyword>
<dbReference type="GO" id="GO:0005524">
    <property type="term" value="F:ATP binding"/>
    <property type="evidence" value="ECO:0007669"/>
    <property type="project" value="UniProtKB-KW"/>
</dbReference>
<dbReference type="Pfam" id="PF01967">
    <property type="entry name" value="MoaC"/>
    <property type="match status" value="1"/>
</dbReference>
<dbReference type="SUPFAM" id="SSF100950">
    <property type="entry name" value="NagB/RpiA/CoA transferase-like"/>
    <property type="match status" value="1"/>
</dbReference>
<evidence type="ECO:0000256" key="8">
    <source>
        <dbReference type="ARBA" id="ARBA00023239"/>
    </source>
</evidence>
<feature type="domain" description="Molybdopterin cofactor biosynthesis C (MoaC)" evidence="10">
    <location>
        <begin position="243"/>
        <end position="377"/>
    </location>
</feature>
<dbReference type="GO" id="GO:0030272">
    <property type="term" value="F:5-formyltetrahydrofolate cyclo-ligase activity"/>
    <property type="evidence" value="ECO:0007669"/>
    <property type="project" value="TreeGrafter"/>
</dbReference>
<dbReference type="Proteomes" id="UP000564644">
    <property type="component" value="Unassembled WGS sequence"/>
</dbReference>
<dbReference type="HAMAP" id="MF_01224_B">
    <property type="entry name" value="MoaC_B"/>
    <property type="match status" value="1"/>
</dbReference>
<keyword evidence="5" id="KW-0547">Nucleotide-binding</keyword>
<reference evidence="11 12" key="1">
    <citation type="submission" date="2020-08" db="EMBL/GenBank/DDBJ databases">
        <title>Cohnella phylogeny.</title>
        <authorList>
            <person name="Dunlap C."/>
        </authorList>
    </citation>
    <scope>NUCLEOTIDE SEQUENCE [LARGE SCALE GENOMIC DNA]</scope>
    <source>
        <strain evidence="11 12">CBP 2801</strain>
    </source>
</reference>
<dbReference type="InterPro" id="IPR024185">
    <property type="entry name" value="FTHF_cligase-like_sf"/>
</dbReference>
<comment type="similarity">
    <text evidence="9">Belongs to the MoaC family.</text>
</comment>
<comment type="function">
    <text evidence="9">Catalyzes the conversion of (8S)-3',8-cyclo-7,8-dihydroguanosine 5'-triphosphate to cyclic pyranopterin monophosphate (cPMP).</text>
</comment>
<dbReference type="EMBL" id="JACJVO010000009">
    <property type="protein sequence ID" value="MBB6730780.1"/>
    <property type="molecule type" value="Genomic_DNA"/>
</dbReference>
<dbReference type="UniPathway" id="UPA00344"/>
<dbReference type="Gene3D" id="3.30.70.640">
    <property type="entry name" value="Molybdopterin cofactor biosynthesis C (MoaC) domain"/>
    <property type="match status" value="1"/>
</dbReference>
<dbReference type="InterPro" id="IPR023045">
    <property type="entry name" value="MoaC"/>
</dbReference>
<dbReference type="InterPro" id="IPR002698">
    <property type="entry name" value="FTHF_cligase"/>
</dbReference>
<dbReference type="InterPro" id="IPR002820">
    <property type="entry name" value="Mopterin_CF_biosynth-C_dom"/>
</dbReference>
<dbReference type="NCBIfam" id="TIGR02727">
    <property type="entry name" value="MTHFS_bact"/>
    <property type="match status" value="1"/>
</dbReference>
<dbReference type="GO" id="GO:0061799">
    <property type="term" value="F:cyclic pyranopterin monophosphate synthase activity"/>
    <property type="evidence" value="ECO:0007669"/>
    <property type="project" value="UniProtKB-UniRule"/>
</dbReference>
<dbReference type="InterPro" id="IPR036522">
    <property type="entry name" value="MoaC_sf"/>
</dbReference>
<dbReference type="Gene3D" id="3.40.50.10420">
    <property type="entry name" value="NagB/RpiA/CoA transferase-like"/>
    <property type="match status" value="1"/>
</dbReference>
<dbReference type="PANTHER" id="PTHR23407:SF1">
    <property type="entry name" value="5-FORMYLTETRAHYDROFOLATE CYCLO-LIGASE"/>
    <property type="match status" value="1"/>
</dbReference>
<dbReference type="EC" id="4.6.1.17" evidence="4 9"/>
<keyword evidence="7 9" id="KW-0501">Molybdenum cofactor biosynthesis</keyword>
<comment type="caution">
    <text evidence="11">The sequence shown here is derived from an EMBL/GenBank/DDBJ whole genome shotgun (WGS) entry which is preliminary data.</text>
</comment>
<dbReference type="NCBIfam" id="TIGR00581">
    <property type="entry name" value="moaC"/>
    <property type="match status" value="1"/>
</dbReference>
<evidence type="ECO:0000256" key="6">
    <source>
        <dbReference type="ARBA" id="ARBA00022840"/>
    </source>
</evidence>
<evidence type="ECO:0000256" key="5">
    <source>
        <dbReference type="ARBA" id="ARBA00022741"/>
    </source>
</evidence>
<evidence type="ECO:0000256" key="3">
    <source>
        <dbReference type="ARBA" id="ARBA00010638"/>
    </source>
</evidence>
<proteinExistence type="inferred from homology"/>
<dbReference type="AlphaFoldDB" id="A0A7X0VUU4"/>
<dbReference type="GO" id="GO:0006777">
    <property type="term" value="P:Mo-molybdopterin cofactor biosynthetic process"/>
    <property type="evidence" value="ECO:0007669"/>
    <property type="project" value="UniProtKB-UniRule"/>
</dbReference>
<sequence>MEAPEAGALKRERRRELAAERDRLAGGRTAELSAQLCAATAAQALAPLAERLGRPLTVCVYGAFRSEADPSALAEWCRERGHRVVAPRVREAGSGMELRIVASPEDWRPGRWGVPEPDPASTVLYPVRGDLDVVLVPGLAFDSAGGRIGYGGGFYDRLYAERKTAEAERQAESGEGFEPTIWLGFAYALQKVADRLPREAHDLALNGLATEDGVQWLTGGTFMESGEARDRLTHFNEQGRAVMVDVSDKAVTARTAVAQTQVTMRPDTLRQIREGGIAKGDVLAIAQVAGIQAAKRTSDWIPLCHPLPLTGVNIRFSDNGADTLVIEAEVKTTGKTGVEMEALTAVSAAALTVYDMCKALQKDMEIGPTRLLAKTGGKSGDYEAEEGAGRER</sequence>
<evidence type="ECO:0000256" key="7">
    <source>
        <dbReference type="ARBA" id="ARBA00023150"/>
    </source>
</evidence>
<comment type="similarity">
    <text evidence="3">Belongs to the 5-formyltetrahydrofolate cyclo-ligase family.</text>
</comment>
<organism evidence="11 12">
    <name type="scientific">Cohnella zeiphila</name>
    <dbReference type="NCBI Taxonomy" id="2761120"/>
    <lineage>
        <taxon>Bacteria</taxon>
        <taxon>Bacillati</taxon>
        <taxon>Bacillota</taxon>
        <taxon>Bacilli</taxon>
        <taxon>Bacillales</taxon>
        <taxon>Paenibacillaceae</taxon>
        <taxon>Cohnella</taxon>
    </lineage>
</organism>
<keyword evidence="12" id="KW-1185">Reference proteome</keyword>
<keyword evidence="6" id="KW-0067">ATP-binding</keyword>
<evidence type="ECO:0000313" key="11">
    <source>
        <dbReference type="EMBL" id="MBB6730780.1"/>
    </source>
</evidence>
<dbReference type="Pfam" id="PF01812">
    <property type="entry name" value="5-FTHF_cyc-lig"/>
    <property type="match status" value="1"/>
</dbReference>
<dbReference type="GO" id="GO:0009396">
    <property type="term" value="P:folic acid-containing compound biosynthetic process"/>
    <property type="evidence" value="ECO:0007669"/>
    <property type="project" value="TreeGrafter"/>
</dbReference>
<evidence type="ECO:0000313" key="12">
    <source>
        <dbReference type="Proteomes" id="UP000564644"/>
    </source>
</evidence>
<evidence type="ECO:0000256" key="1">
    <source>
        <dbReference type="ARBA" id="ARBA00001637"/>
    </source>
</evidence>
<dbReference type="CDD" id="cd01420">
    <property type="entry name" value="MoaC_PE"/>
    <property type="match status" value="1"/>
</dbReference>
<comment type="subunit">
    <text evidence="9">Homohexamer; trimer of dimers.</text>
</comment>
<protein>
    <recommendedName>
        <fullName evidence="4 9">Cyclic pyranopterin monophosphate synthase</fullName>
        <ecNumber evidence="4 9">4.6.1.17</ecNumber>
    </recommendedName>
    <alternativeName>
        <fullName evidence="9">Molybdenum cofactor biosynthesis protein C</fullName>
    </alternativeName>
</protein>
<dbReference type="InterPro" id="IPR047594">
    <property type="entry name" value="MoaC_bact/euk"/>
</dbReference>
<accession>A0A7X0VUU4</accession>
<evidence type="ECO:0000259" key="10">
    <source>
        <dbReference type="Pfam" id="PF01967"/>
    </source>
</evidence>
<feature type="binding site" evidence="9">
    <location>
        <begin position="340"/>
        <end position="341"/>
    </location>
    <ligand>
        <name>substrate</name>
    </ligand>
</feature>
<evidence type="ECO:0000256" key="2">
    <source>
        <dbReference type="ARBA" id="ARBA00005046"/>
    </source>
</evidence>
<name>A0A7X0VUU4_9BACL</name>
<comment type="catalytic activity">
    <reaction evidence="1 9">
        <text>(8S)-3',8-cyclo-7,8-dihydroguanosine 5'-triphosphate = cyclic pyranopterin phosphate + diphosphate</text>
        <dbReference type="Rhea" id="RHEA:49580"/>
        <dbReference type="ChEBI" id="CHEBI:33019"/>
        <dbReference type="ChEBI" id="CHEBI:59648"/>
        <dbReference type="ChEBI" id="CHEBI:131766"/>
        <dbReference type="EC" id="4.6.1.17"/>
    </reaction>
</comment>
<feature type="binding site" evidence="9">
    <location>
        <begin position="303"/>
        <end position="305"/>
    </location>
    <ligand>
        <name>substrate</name>
    </ligand>
</feature>
<dbReference type="GO" id="GO:0035999">
    <property type="term" value="P:tetrahydrofolate interconversion"/>
    <property type="evidence" value="ECO:0007669"/>
    <property type="project" value="TreeGrafter"/>
</dbReference>
<gene>
    <name evidence="9 11" type="primary">moaC</name>
    <name evidence="11" type="ORF">H7C18_07660</name>
</gene>